<name>A0A813GJW8_POLGL</name>
<keyword evidence="4" id="KW-1185">Reference proteome</keyword>
<comment type="caution">
    <text evidence="2">The sequence shown here is derived from an EMBL/GenBank/DDBJ whole genome shotgun (WGS) entry which is preliminary data.</text>
</comment>
<dbReference type="EMBL" id="CAJNNW010032015">
    <property type="protein sequence ID" value="CAE8710615.1"/>
    <property type="molecule type" value="Genomic_DNA"/>
</dbReference>
<feature type="transmembrane region" description="Helical" evidence="1">
    <location>
        <begin position="22"/>
        <end position="43"/>
    </location>
</feature>
<dbReference type="AlphaFoldDB" id="A0A813GJW8"/>
<proteinExistence type="predicted"/>
<keyword evidence="1" id="KW-0472">Membrane</keyword>
<dbReference type="EMBL" id="CAJNNV010028625">
    <property type="protein sequence ID" value="CAE8625272.1"/>
    <property type="molecule type" value="Genomic_DNA"/>
</dbReference>
<feature type="transmembrane region" description="Helical" evidence="1">
    <location>
        <begin position="63"/>
        <end position="85"/>
    </location>
</feature>
<dbReference type="Proteomes" id="UP000626109">
    <property type="component" value="Unassembled WGS sequence"/>
</dbReference>
<evidence type="ECO:0000313" key="2">
    <source>
        <dbReference type="EMBL" id="CAE8625272.1"/>
    </source>
</evidence>
<dbReference type="Proteomes" id="UP000654075">
    <property type="component" value="Unassembled WGS sequence"/>
</dbReference>
<keyword evidence="1" id="KW-1133">Transmembrane helix</keyword>
<sequence>VLVVNIRLLLCCFRPMALTSSISSLVAVALFFLVLCFLGEVSLGQKIQPTLTSVPKDMFTSGTVMATLVGSVLAALSVDAAEIVLRRIFPSKMDQALKSARAASSLQAILPPSAAAYGKSEME</sequence>
<feature type="non-terminal residue" evidence="2">
    <location>
        <position position="123"/>
    </location>
</feature>
<evidence type="ECO:0000313" key="3">
    <source>
        <dbReference type="EMBL" id="CAE8710615.1"/>
    </source>
</evidence>
<reference evidence="2" key="1">
    <citation type="submission" date="2021-02" db="EMBL/GenBank/DDBJ databases">
        <authorList>
            <person name="Dougan E. K."/>
            <person name="Rhodes N."/>
            <person name="Thang M."/>
            <person name="Chan C."/>
        </authorList>
    </citation>
    <scope>NUCLEOTIDE SEQUENCE</scope>
</reference>
<gene>
    <name evidence="2" type="ORF">PGLA1383_LOCUS42279</name>
    <name evidence="3" type="ORF">PGLA2088_LOCUS36029</name>
</gene>
<evidence type="ECO:0000313" key="4">
    <source>
        <dbReference type="Proteomes" id="UP000654075"/>
    </source>
</evidence>
<organism evidence="2 4">
    <name type="scientific">Polarella glacialis</name>
    <name type="common">Dinoflagellate</name>
    <dbReference type="NCBI Taxonomy" id="89957"/>
    <lineage>
        <taxon>Eukaryota</taxon>
        <taxon>Sar</taxon>
        <taxon>Alveolata</taxon>
        <taxon>Dinophyceae</taxon>
        <taxon>Suessiales</taxon>
        <taxon>Suessiaceae</taxon>
        <taxon>Polarella</taxon>
    </lineage>
</organism>
<evidence type="ECO:0000256" key="1">
    <source>
        <dbReference type="SAM" id="Phobius"/>
    </source>
</evidence>
<accession>A0A813GJW8</accession>
<protein>
    <submittedName>
        <fullName evidence="2">Uncharacterized protein</fullName>
    </submittedName>
</protein>
<keyword evidence="1" id="KW-0812">Transmembrane</keyword>